<dbReference type="RefSeq" id="WP_046104675.1">
    <property type="nucleotide sequence ID" value="NZ_JZEY01000054.1"/>
</dbReference>
<dbReference type="PATRIC" id="fig|429727.3.peg.1914"/>
<evidence type="ECO:0000313" key="4">
    <source>
        <dbReference type="EMBL" id="KKB09984.1"/>
    </source>
</evidence>
<feature type="region of interest" description="Disordered" evidence="1">
    <location>
        <begin position="1132"/>
        <end position="1196"/>
    </location>
</feature>
<proteinExistence type="predicted"/>
<evidence type="ECO:0000256" key="2">
    <source>
        <dbReference type="SAM" id="Phobius"/>
    </source>
</evidence>
<evidence type="ECO:0000313" key="5">
    <source>
        <dbReference type="Proteomes" id="UP000033649"/>
    </source>
</evidence>
<organism evidence="4 5">
    <name type="scientific">Devosia chinhatensis</name>
    <dbReference type="NCBI Taxonomy" id="429727"/>
    <lineage>
        <taxon>Bacteria</taxon>
        <taxon>Pseudomonadati</taxon>
        <taxon>Pseudomonadota</taxon>
        <taxon>Alphaproteobacteria</taxon>
        <taxon>Hyphomicrobiales</taxon>
        <taxon>Devosiaceae</taxon>
        <taxon>Devosia</taxon>
    </lineage>
</organism>
<feature type="compositionally biased region" description="Basic and acidic residues" evidence="1">
    <location>
        <begin position="1132"/>
        <end position="1168"/>
    </location>
</feature>
<keyword evidence="2" id="KW-0472">Membrane</keyword>
<sequence>MLNRIYIVVGIFAIVVLTGAFVAPFFIQWGDYRDRMEALATTVLGAEVYIRGDISFSLLPSPKLEFTDVVVGDIESPTARVASVEAQFALFDFLRDNYNVTSLTLTGPVVDLVLDENGLFSTGVDLSAAGSTVILGHARIANGSVRLTDLRADETFAISGVDGDLRLSSFVGPFQFQGALDYGAARYDVRFNAAASDAVGANRIAASLREASGAIAVTADGTLIPGMAPKFDGTLIYRQMPNLEEEADDVRGAMVLESPVSASTDRVVFSGFTLLADENRAGMRLTGTANVQLGARRSFDAVVSGGVFSLPPRPATEIAGQLPYELVRMLGELPSPPLPAMPGTLDVDLAEVGLRGFALRDLRLDASTDGQSWQIEQAVASLPGETEVRLSGTLVSEGGRPGFKGDFSLVSRRLDALAQLWRRPGDNNPLFNQPGSLTGRLLLAGDAFGLTNGRMEFADQTHALEIRLGFGDEKRLDSVVQLGRLNAAQTEAFAALLPNATADGSFAASFPEGSFAVNAQAVDVLGLTAEAFAIEGQWTPEELRLSRLATSGWGGLSFDGRLRLAGALTAPRVTGSGQMSVSAADSEGLIALYEMAGVPYGWQEGFAGLWPGSLQFVLSDQDDGIGQVLTLGGDVGAAALDLRLEMADGLSELETGDLQVALSLEGEDALAVQEQFGFGAVPLFDGEGAILASVFLEGRGGEGFEGRAAVSQEGQSLSYFGHVDVAESGEISGEGTLDVLLDAGNGLASLAGVTDVALPAMEGAAGLRFTGWQDLTFDDIAGVSGDTAFVGRVSKNLLGQLPTFTGSIQADSVDLRSLAEALFGAVAIDVPGDGVWPDGPLAVDALMHTSRGDISFTAGALTANGSPILGSTRFGFAWTPDRVSIEQFVGAAGDGEVSFNVSRCCAGALTDRTLSGRVGLDDVDIGALSVPGLVLGVSGIIDAGAQFEGTGASLANVMRALSGEGNFSVTDFQASGLSPSVFDTIAGIDDALTLEPDALETLIGIGLSSAGFAAEDARGAFTVAGGVLRIANVIIDGDGGRLAGSVGLALSSLGLDGSFVLTPRNFSDPSGLVEPETARIIARIAGTLVQPAVTLDLAEIVAAVQVRANELELERLDILRLEDEARQRAAAEERNRLAEEQRRRAQEEAARRAAEEEARRLEEQRSLEEQAPADVPVLPPGALDLGFPPVVNNPQI</sequence>
<keyword evidence="2" id="KW-1133">Transmembrane helix</keyword>
<keyword evidence="2" id="KW-0812">Transmembrane</keyword>
<dbReference type="PANTHER" id="PTHR30441">
    <property type="entry name" value="DUF748 DOMAIN-CONTAINING PROTEIN"/>
    <property type="match status" value="1"/>
</dbReference>
<keyword evidence="5" id="KW-1185">Reference proteome</keyword>
<comment type="caution">
    <text evidence="4">The sequence shown here is derived from an EMBL/GenBank/DDBJ whole genome shotgun (WGS) entry which is preliminary data.</text>
</comment>
<dbReference type="Pfam" id="PF05170">
    <property type="entry name" value="AsmA"/>
    <property type="match status" value="1"/>
</dbReference>
<dbReference type="STRING" id="429727.VE26_09290"/>
<dbReference type="EMBL" id="JZEY01000054">
    <property type="protein sequence ID" value="KKB09984.1"/>
    <property type="molecule type" value="Genomic_DNA"/>
</dbReference>
<dbReference type="OrthoDB" id="9816380at2"/>
<protein>
    <recommendedName>
        <fullName evidence="3">AsmA domain-containing protein</fullName>
    </recommendedName>
</protein>
<evidence type="ECO:0000259" key="3">
    <source>
        <dbReference type="Pfam" id="PF05170"/>
    </source>
</evidence>
<dbReference type="Proteomes" id="UP000033649">
    <property type="component" value="Unassembled WGS sequence"/>
</dbReference>
<dbReference type="AlphaFoldDB" id="A0A0F5FM57"/>
<feature type="transmembrane region" description="Helical" evidence="2">
    <location>
        <begin position="6"/>
        <end position="27"/>
    </location>
</feature>
<feature type="domain" description="AsmA" evidence="3">
    <location>
        <begin position="6"/>
        <end position="129"/>
    </location>
</feature>
<dbReference type="InterPro" id="IPR052894">
    <property type="entry name" value="AsmA-related"/>
</dbReference>
<name>A0A0F5FM57_9HYPH</name>
<reference evidence="4 5" key="1">
    <citation type="submission" date="2015-03" db="EMBL/GenBank/DDBJ databases">
        <authorList>
            <person name="Hassan Y."/>
            <person name="Lepp D."/>
            <person name="Li X.-Z."/>
            <person name="Zhou T."/>
        </authorList>
    </citation>
    <scope>NUCLEOTIDE SEQUENCE [LARGE SCALE GENOMIC DNA]</scope>
    <source>
        <strain evidence="4 5">IPL18</strain>
    </source>
</reference>
<dbReference type="PANTHER" id="PTHR30441:SF4">
    <property type="entry name" value="PROTEIN ASMA"/>
    <property type="match status" value="1"/>
</dbReference>
<evidence type="ECO:0000256" key="1">
    <source>
        <dbReference type="SAM" id="MobiDB-lite"/>
    </source>
</evidence>
<gene>
    <name evidence="4" type="ORF">VE26_09290</name>
</gene>
<dbReference type="GO" id="GO:0005886">
    <property type="term" value="C:plasma membrane"/>
    <property type="evidence" value="ECO:0007669"/>
    <property type="project" value="TreeGrafter"/>
</dbReference>
<dbReference type="GO" id="GO:0090313">
    <property type="term" value="P:regulation of protein targeting to membrane"/>
    <property type="evidence" value="ECO:0007669"/>
    <property type="project" value="TreeGrafter"/>
</dbReference>
<dbReference type="InterPro" id="IPR007844">
    <property type="entry name" value="AsmA"/>
</dbReference>
<accession>A0A0F5FM57</accession>